<dbReference type="InterPro" id="IPR036291">
    <property type="entry name" value="NAD(P)-bd_dom_sf"/>
</dbReference>
<dbReference type="Proteomes" id="UP000184088">
    <property type="component" value="Unassembled WGS sequence"/>
</dbReference>
<gene>
    <name evidence="3" type="ORF">SAMN02746089_02173</name>
</gene>
<keyword evidence="1" id="KW-0560">Oxidoreductase</keyword>
<dbReference type="InterPro" id="IPR013154">
    <property type="entry name" value="ADH-like_N"/>
</dbReference>
<dbReference type="Gene3D" id="3.90.180.10">
    <property type="entry name" value="Medium-chain alcohol dehydrogenases, catalytic domain"/>
    <property type="match status" value="1"/>
</dbReference>
<evidence type="ECO:0000256" key="1">
    <source>
        <dbReference type="ARBA" id="ARBA00023002"/>
    </source>
</evidence>
<dbReference type="Pfam" id="PF08240">
    <property type="entry name" value="ADH_N"/>
    <property type="match status" value="1"/>
</dbReference>
<name>A0A1M5CS90_9THEO</name>
<keyword evidence="4" id="KW-1185">Reference proteome</keyword>
<dbReference type="PANTHER" id="PTHR43401:SF1">
    <property type="entry name" value="ENOYL REDUCTASE (ER) DOMAIN-CONTAINING PROTEIN"/>
    <property type="match status" value="1"/>
</dbReference>
<dbReference type="InterPro" id="IPR011032">
    <property type="entry name" value="GroES-like_sf"/>
</dbReference>
<sequence>MKAYAMVLKEYNKPLVPREFDIVDPPKGEMLVKVLAAGICGSDVHMWKGNDPRLTLPMILGHEGVGQVVSLSQPWTDINGEAVKEGDIIIWDRGVTCGKCYYCAVKREPSLCENRWTYGINTTCKEPPYLRGCYSEYMYLAAGTKIIKIKEEVDLAVLVAASCSGATTAHAFDILSPDIGDSVLIQGPGPIGLFAVAFAKARGARNIIVIGGTKERLEMCKLFGANVVLNRNNTTQEQRRQQVLDITSGRGVDVAIEAVGHPSAVSEGIKLVRSGGAYLSVGFGDPNGTVTLDCYYDVVRKNLRYQGVWVSDTKHLNIAVNMVLNDIEKFKLLVTDRYYLKDANKALNTMEKKETIKSVLIPHI</sequence>
<dbReference type="SUPFAM" id="SSF51735">
    <property type="entry name" value="NAD(P)-binding Rossmann-fold domains"/>
    <property type="match status" value="1"/>
</dbReference>
<reference evidence="3 4" key="1">
    <citation type="submission" date="2016-11" db="EMBL/GenBank/DDBJ databases">
        <authorList>
            <person name="Jaros S."/>
            <person name="Januszkiewicz K."/>
            <person name="Wedrychowicz H."/>
        </authorList>
    </citation>
    <scope>NUCLEOTIDE SEQUENCE [LARGE SCALE GENOMIC DNA]</scope>
    <source>
        <strain evidence="3 4">DSM 17918</strain>
    </source>
</reference>
<dbReference type="AlphaFoldDB" id="A0A1M5CS90"/>
<evidence type="ECO:0000259" key="2">
    <source>
        <dbReference type="SMART" id="SM00829"/>
    </source>
</evidence>
<dbReference type="OrthoDB" id="9769198at2"/>
<dbReference type="Gene3D" id="3.40.50.720">
    <property type="entry name" value="NAD(P)-binding Rossmann-like Domain"/>
    <property type="match status" value="1"/>
</dbReference>
<dbReference type="InterPro" id="IPR020843">
    <property type="entry name" value="ER"/>
</dbReference>
<dbReference type="SUPFAM" id="SSF50129">
    <property type="entry name" value="GroES-like"/>
    <property type="match status" value="1"/>
</dbReference>
<accession>A0A1M5CS90</accession>
<dbReference type="InterPro" id="IPR013149">
    <property type="entry name" value="ADH-like_C"/>
</dbReference>
<dbReference type="InterPro" id="IPR050129">
    <property type="entry name" value="Zn_alcohol_dh"/>
</dbReference>
<dbReference type="Pfam" id="PF00107">
    <property type="entry name" value="ADH_zinc_N"/>
    <property type="match status" value="1"/>
</dbReference>
<dbReference type="RefSeq" id="WP_073345201.1">
    <property type="nucleotide sequence ID" value="NZ_FQVH01000030.1"/>
</dbReference>
<evidence type="ECO:0000313" key="4">
    <source>
        <dbReference type="Proteomes" id="UP000184088"/>
    </source>
</evidence>
<dbReference type="CDD" id="cd08231">
    <property type="entry name" value="MDR_TM0436_like"/>
    <property type="match status" value="1"/>
</dbReference>
<dbReference type="GO" id="GO:0016491">
    <property type="term" value="F:oxidoreductase activity"/>
    <property type="evidence" value="ECO:0007669"/>
    <property type="project" value="UniProtKB-KW"/>
</dbReference>
<dbReference type="EMBL" id="FQVH01000030">
    <property type="protein sequence ID" value="SHF57222.1"/>
    <property type="molecule type" value="Genomic_DNA"/>
</dbReference>
<organism evidence="3 4">
    <name type="scientific">Caldanaerobius fijiensis DSM 17918</name>
    <dbReference type="NCBI Taxonomy" id="1121256"/>
    <lineage>
        <taxon>Bacteria</taxon>
        <taxon>Bacillati</taxon>
        <taxon>Bacillota</taxon>
        <taxon>Clostridia</taxon>
        <taxon>Thermoanaerobacterales</taxon>
        <taxon>Thermoanaerobacteraceae</taxon>
        <taxon>Caldanaerobius</taxon>
    </lineage>
</organism>
<protein>
    <submittedName>
        <fullName evidence="3">Threonine dehydrogenase</fullName>
    </submittedName>
</protein>
<evidence type="ECO:0000313" key="3">
    <source>
        <dbReference type="EMBL" id="SHF57222.1"/>
    </source>
</evidence>
<feature type="domain" description="Enoyl reductase (ER)" evidence="2">
    <location>
        <begin position="13"/>
        <end position="360"/>
    </location>
</feature>
<dbReference type="PANTHER" id="PTHR43401">
    <property type="entry name" value="L-THREONINE 3-DEHYDROGENASE"/>
    <property type="match status" value="1"/>
</dbReference>
<dbReference type="SMART" id="SM00829">
    <property type="entry name" value="PKS_ER"/>
    <property type="match status" value="1"/>
</dbReference>
<proteinExistence type="predicted"/>
<dbReference type="STRING" id="1121256.SAMN02746089_02173"/>